<protein>
    <submittedName>
        <fullName evidence="2">Actin related protein 8</fullName>
    </submittedName>
</protein>
<feature type="compositionally biased region" description="Low complexity" evidence="1">
    <location>
        <begin position="137"/>
        <end position="147"/>
    </location>
</feature>
<accession>G3NR97</accession>
<dbReference type="PANTHER" id="PTHR11937">
    <property type="entry name" value="ACTIN"/>
    <property type="match status" value="1"/>
</dbReference>
<reference evidence="2" key="2">
    <citation type="submission" date="2024-04" db="UniProtKB">
        <authorList>
            <consortium name="Ensembl"/>
        </authorList>
    </citation>
    <scope>IDENTIFICATION</scope>
</reference>
<dbReference type="Gene3D" id="3.30.420.40">
    <property type="match status" value="2"/>
</dbReference>
<organism evidence="2">
    <name type="scientific">Gasterosteus aculeatus</name>
    <name type="common">Three-spined stickleback</name>
    <dbReference type="NCBI Taxonomy" id="69293"/>
    <lineage>
        <taxon>Eukaryota</taxon>
        <taxon>Metazoa</taxon>
        <taxon>Chordata</taxon>
        <taxon>Craniata</taxon>
        <taxon>Vertebrata</taxon>
        <taxon>Euteleostomi</taxon>
        <taxon>Actinopterygii</taxon>
        <taxon>Neopterygii</taxon>
        <taxon>Teleostei</taxon>
        <taxon>Neoteleostei</taxon>
        <taxon>Acanthomorphata</taxon>
        <taxon>Eupercaria</taxon>
        <taxon>Perciformes</taxon>
        <taxon>Cottioidei</taxon>
        <taxon>Gasterosteales</taxon>
        <taxon>Gasterosteidae</taxon>
        <taxon>Gasterosteus</taxon>
    </lineage>
</organism>
<reference evidence="2" key="1">
    <citation type="submission" date="2006-01" db="EMBL/GenBank/DDBJ databases">
        <authorList>
            <person name="Lindblad-Toh K."/>
            <person name="Mauceli E."/>
            <person name="Grabherr M."/>
            <person name="Chang J.L."/>
            <person name="Lander E.S."/>
        </authorList>
    </citation>
    <scope>NUCLEOTIDE SEQUENCE [LARGE SCALE GENOMIC DNA]</scope>
</reference>
<dbReference type="InterPro" id="IPR004000">
    <property type="entry name" value="Actin"/>
</dbReference>
<name>G3NR97_GASAC</name>
<evidence type="ECO:0000256" key="1">
    <source>
        <dbReference type="SAM" id="MobiDB-lite"/>
    </source>
</evidence>
<dbReference type="Gene3D" id="3.90.640.10">
    <property type="entry name" value="Actin, Chain A, domain 4"/>
    <property type="match status" value="1"/>
</dbReference>
<evidence type="ECO:0000313" key="2">
    <source>
        <dbReference type="Ensembl" id="ENSGACP00000007864.1"/>
    </source>
</evidence>
<dbReference type="AlphaFoldDB" id="G3NR97"/>
<dbReference type="Bgee" id="ENSGACG00000005905">
    <property type="expression patterns" value="Expressed in intestinal epithelial cell and 13 other cell types or tissues"/>
</dbReference>
<dbReference type="InterPro" id="IPR043129">
    <property type="entry name" value="ATPase_NBD"/>
</dbReference>
<dbReference type="FunFam" id="3.30.420.40:FF:000506">
    <property type="entry name" value="Actin-related protein 8"/>
    <property type="match status" value="1"/>
</dbReference>
<dbReference type="Ensembl" id="ENSGACT00000007883.1">
    <property type="protein sequence ID" value="ENSGACP00000007864.1"/>
    <property type="gene ID" value="ENSGACG00000005905.1"/>
</dbReference>
<dbReference type="SUPFAM" id="SSF53067">
    <property type="entry name" value="Actin-like ATPase domain"/>
    <property type="match status" value="1"/>
</dbReference>
<dbReference type="Pfam" id="PF00022">
    <property type="entry name" value="Actin"/>
    <property type="match status" value="1"/>
</dbReference>
<proteinExistence type="predicted"/>
<feature type="region of interest" description="Disordered" evidence="1">
    <location>
        <begin position="136"/>
        <end position="197"/>
    </location>
</feature>
<sequence>MLLLNMGFSAIIVHQESVCATFGSGLSSACVVDVGDQKSSLCCVEDGVSHRNSRETKIFMVSSDISGLKDHEFQIRLPEAPALLYQVRLGDEKLQAPMGLFYPTTFGIVGQKMTSLQYRSQGDSEDPHDEHYLMATQSKQDQQSSKSAADRKGMSRPGGGLDGEMSSQGGAGELSDLNRSCGSGSGGGGMKGETEFGPAQGECLMGVGEVEEPLSAHLSRKTAIMSQFESKALGLDKAILHSIDCCASDETKRKMYSSILVVGGGLMFQGAQEFLLHRIINKMPPSFRRLVDNLEVITRPKDMDPRLISWKGGAVLACLDTTQEMWIHQREWQRFGVRMLRERAAFVW</sequence>